<gene>
    <name evidence="4" type="ORF">F8C82_09390</name>
</gene>
<reference evidence="4 5" key="1">
    <citation type="submission" date="2019-10" db="EMBL/GenBank/DDBJ databases">
        <title>Genome sequence of Phaeocystidibacter marisrubri JCM30614 (type strain).</title>
        <authorList>
            <person name="Bowman J.P."/>
        </authorList>
    </citation>
    <scope>NUCLEOTIDE SEQUENCE [LARGE SCALE GENOMIC DNA]</scope>
    <source>
        <strain evidence="4 5">JCM 30614</strain>
    </source>
</reference>
<dbReference type="SUPFAM" id="SSF48452">
    <property type="entry name" value="TPR-like"/>
    <property type="match status" value="2"/>
</dbReference>
<dbReference type="InterPro" id="IPR051685">
    <property type="entry name" value="Ycf3/AcsC/BcsC/TPR_MFPF"/>
</dbReference>
<comment type="caution">
    <text evidence="4">The sequence shown here is derived from an EMBL/GenBank/DDBJ whole genome shotgun (WGS) entry which is preliminary data.</text>
</comment>
<dbReference type="PANTHER" id="PTHR44943:SF8">
    <property type="entry name" value="TPR REPEAT-CONTAINING PROTEIN MJ0263"/>
    <property type="match status" value="1"/>
</dbReference>
<sequence length="604" mass="69240">MRYLTIAIFSLLSLLSSAQVKLELAEQAMEEGRFEDAIKDYLDLYKSHSDDVNYNYVLDCYIALKDWRSGERFIEKHIDNSRNRLGFYKIDRAFFLQNIPDTSKAEKVYNEVLEEVNSQPGIAYQYSERAKKWGVYRFALAVLETAEQSDPRMQFSNQKASIYAELGMLEEMYSAYLDVLERTPNFLLQLQNIIRFNMNREGEIPISDVLKRDVLVRIREGGPVELNKFLIWILTQEGQYTQAFTQAKALYLRGSYRAIDLLQLGNQAVTAKDFRGANRVFDYIIQEGDKTPFEQNARYALLKSKFTQLQAERADTTQFEELLATCYDNIDALRGSQLLADTYLLMAEVQYGYLHKNEDALESIAKCENSASPNNSSVVSAQLLKGDIQLAMGLPYDAILTYAQVESNHDSSPMGQEARFRKGRVAFYTGKFEWAENTFYVLKHSTSKLIANDAMRYSLLIKDNAALDTTYVLLERYAKVLLLQAQNRYSDALLALDTLDGRLSLAVSDHPLKDEALFTRAELLSNLNKNEEAATLYERVAANFPKDLLADQALIRAARICLYTLKDETRAKNLYEKVLLEHSNSIYAEEARQEYRKLRGDTNT</sequence>
<feature type="signal peptide" evidence="3">
    <location>
        <begin position="1"/>
        <end position="18"/>
    </location>
</feature>
<dbReference type="AlphaFoldDB" id="A0A6L3ZDJ3"/>
<organism evidence="4 5">
    <name type="scientific">Phaeocystidibacter marisrubri</name>
    <dbReference type="NCBI Taxonomy" id="1577780"/>
    <lineage>
        <taxon>Bacteria</taxon>
        <taxon>Pseudomonadati</taxon>
        <taxon>Bacteroidota</taxon>
        <taxon>Flavobacteriia</taxon>
        <taxon>Flavobacteriales</taxon>
        <taxon>Phaeocystidibacteraceae</taxon>
        <taxon>Phaeocystidibacter</taxon>
    </lineage>
</organism>
<protein>
    <submittedName>
        <fullName evidence="4">Tetratricopeptide repeat protein</fullName>
    </submittedName>
</protein>
<dbReference type="InterPro" id="IPR011990">
    <property type="entry name" value="TPR-like_helical_dom_sf"/>
</dbReference>
<keyword evidence="5" id="KW-1185">Reference proteome</keyword>
<proteinExistence type="predicted"/>
<dbReference type="Pfam" id="PF13432">
    <property type="entry name" value="TPR_16"/>
    <property type="match status" value="1"/>
</dbReference>
<dbReference type="OrthoDB" id="9763354at2"/>
<evidence type="ECO:0000256" key="1">
    <source>
        <dbReference type="ARBA" id="ARBA00022737"/>
    </source>
</evidence>
<dbReference type="InterPro" id="IPR019734">
    <property type="entry name" value="TPR_rpt"/>
</dbReference>
<dbReference type="Proteomes" id="UP000484164">
    <property type="component" value="Unassembled WGS sequence"/>
</dbReference>
<dbReference type="RefSeq" id="WP_151693330.1">
    <property type="nucleotide sequence ID" value="NZ_BMGX01000001.1"/>
</dbReference>
<keyword evidence="2" id="KW-0802">TPR repeat</keyword>
<keyword evidence="1" id="KW-0677">Repeat</keyword>
<dbReference type="Gene3D" id="1.25.40.10">
    <property type="entry name" value="Tetratricopeptide repeat domain"/>
    <property type="match status" value="3"/>
</dbReference>
<dbReference type="PANTHER" id="PTHR44943">
    <property type="entry name" value="CELLULOSE SYNTHASE OPERON PROTEIN C"/>
    <property type="match status" value="1"/>
</dbReference>
<evidence type="ECO:0000256" key="3">
    <source>
        <dbReference type="SAM" id="SignalP"/>
    </source>
</evidence>
<dbReference type="SMART" id="SM00028">
    <property type="entry name" value="TPR"/>
    <property type="match status" value="4"/>
</dbReference>
<evidence type="ECO:0000313" key="5">
    <source>
        <dbReference type="Proteomes" id="UP000484164"/>
    </source>
</evidence>
<name>A0A6L3ZDJ3_9FLAO</name>
<feature type="chain" id="PRO_5026882155" evidence="3">
    <location>
        <begin position="19"/>
        <end position="604"/>
    </location>
</feature>
<keyword evidence="3" id="KW-0732">Signal</keyword>
<evidence type="ECO:0000256" key="2">
    <source>
        <dbReference type="ARBA" id="ARBA00022803"/>
    </source>
</evidence>
<dbReference type="EMBL" id="WBVQ01000002">
    <property type="protein sequence ID" value="KAB2815901.1"/>
    <property type="molecule type" value="Genomic_DNA"/>
</dbReference>
<evidence type="ECO:0000313" key="4">
    <source>
        <dbReference type="EMBL" id="KAB2815901.1"/>
    </source>
</evidence>
<accession>A0A6L3ZDJ3</accession>